<comment type="caution">
    <text evidence="2">The sequence shown here is derived from an EMBL/GenBank/DDBJ whole genome shotgun (WGS) entry which is preliminary data.</text>
</comment>
<evidence type="ECO:0000313" key="2">
    <source>
        <dbReference type="EMBL" id="CAI8045356.1"/>
    </source>
</evidence>
<dbReference type="EMBL" id="CASHTH010003464">
    <property type="protein sequence ID" value="CAI8045356.1"/>
    <property type="molecule type" value="Genomic_DNA"/>
</dbReference>
<proteinExistence type="predicted"/>
<name>A0AA35XAH7_GEOBA</name>
<reference evidence="2" key="1">
    <citation type="submission" date="2023-03" db="EMBL/GenBank/DDBJ databases">
        <authorList>
            <person name="Steffen K."/>
            <person name="Cardenas P."/>
        </authorList>
    </citation>
    <scope>NUCLEOTIDE SEQUENCE</scope>
</reference>
<protein>
    <submittedName>
        <fullName evidence="2">Uncharacterized protein</fullName>
    </submittedName>
</protein>
<evidence type="ECO:0000313" key="3">
    <source>
        <dbReference type="Proteomes" id="UP001174909"/>
    </source>
</evidence>
<keyword evidence="3" id="KW-1185">Reference proteome</keyword>
<gene>
    <name evidence="2" type="ORF">GBAR_LOCUS25089</name>
</gene>
<evidence type="ECO:0000256" key="1">
    <source>
        <dbReference type="SAM" id="MobiDB-lite"/>
    </source>
</evidence>
<feature type="compositionally biased region" description="Pro residues" evidence="1">
    <location>
        <begin position="24"/>
        <end position="44"/>
    </location>
</feature>
<feature type="region of interest" description="Disordered" evidence="1">
    <location>
        <begin position="74"/>
        <end position="101"/>
    </location>
</feature>
<sequence length="101" mass="10613">MTEEYQAALEGDNSSYGATSSVPKLPPESPSPVPPNPTPPPLAPDPTSEVISMTPTASMEVRTEGEEGVVQVTVERSDSSHGVGEDETQQLILDRAGHGQQ</sequence>
<accession>A0AA35XAH7</accession>
<dbReference type="AlphaFoldDB" id="A0AA35XAH7"/>
<dbReference type="Proteomes" id="UP001174909">
    <property type="component" value="Unassembled WGS sequence"/>
</dbReference>
<feature type="region of interest" description="Disordered" evidence="1">
    <location>
        <begin position="1"/>
        <end position="50"/>
    </location>
</feature>
<organism evidence="2 3">
    <name type="scientific">Geodia barretti</name>
    <name type="common">Barrett's horny sponge</name>
    <dbReference type="NCBI Taxonomy" id="519541"/>
    <lineage>
        <taxon>Eukaryota</taxon>
        <taxon>Metazoa</taxon>
        <taxon>Porifera</taxon>
        <taxon>Demospongiae</taxon>
        <taxon>Heteroscleromorpha</taxon>
        <taxon>Tetractinellida</taxon>
        <taxon>Astrophorina</taxon>
        <taxon>Geodiidae</taxon>
        <taxon>Geodia</taxon>
    </lineage>
</organism>